<organism evidence="1 2">
    <name type="scientific">Plectus sambesii</name>
    <dbReference type="NCBI Taxonomy" id="2011161"/>
    <lineage>
        <taxon>Eukaryota</taxon>
        <taxon>Metazoa</taxon>
        <taxon>Ecdysozoa</taxon>
        <taxon>Nematoda</taxon>
        <taxon>Chromadorea</taxon>
        <taxon>Plectida</taxon>
        <taxon>Plectina</taxon>
        <taxon>Plectoidea</taxon>
        <taxon>Plectidae</taxon>
        <taxon>Plectus</taxon>
    </lineage>
</organism>
<protein>
    <submittedName>
        <fullName evidence="2">Uncharacterized protein</fullName>
    </submittedName>
</protein>
<accession>A0A914UP79</accession>
<keyword evidence="1" id="KW-1185">Reference proteome</keyword>
<dbReference type="AlphaFoldDB" id="A0A914UP79"/>
<dbReference type="Proteomes" id="UP000887566">
    <property type="component" value="Unplaced"/>
</dbReference>
<name>A0A914UP79_9BILA</name>
<dbReference type="WBParaSite" id="PSAMB.scaffold11526size3291.g34223.t1">
    <property type="protein sequence ID" value="PSAMB.scaffold11526size3291.g34223.t1"/>
    <property type="gene ID" value="PSAMB.scaffold11526size3291.g34223"/>
</dbReference>
<evidence type="ECO:0000313" key="1">
    <source>
        <dbReference type="Proteomes" id="UP000887566"/>
    </source>
</evidence>
<reference evidence="2" key="1">
    <citation type="submission" date="2022-11" db="UniProtKB">
        <authorList>
            <consortium name="WormBaseParasite"/>
        </authorList>
    </citation>
    <scope>IDENTIFICATION</scope>
</reference>
<sequence>MASASTDSPLTSTPTSNSSILAQLFREQQEQNMKQSQLLANKIATSKRPCEWSLKRTEKTRIGDWHRVFNSRCVKTLDQLLEAESAEEVCDGLEELQQ</sequence>
<proteinExistence type="predicted"/>
<evidence type="ECO:0000313" key="2">
    <source>
        <dbReference type="WBParaSite" id="PSAMB.scaffold11526size3291.g34223.t1"/>
    </source>
</evidence>